<keyword evidence="2" id="KW-1185">Reference proteome</keyword>
<proteinExistence type="predicted"/>
<evidence type="ECO:0000313" key="2">
    <source>
        <dbReference type="Proteomes" id="UP000277463"/>
    </source>
</evidence>
<name>A0A3G8F0R6_9CAUD</name>
<protein>
    <submittedName>
        <fullName evidence="1">Uncharacterized protein</fullName>
    </submittedName>
</protein>
<organism evidence="1 2">
    <name type="scientific">Proteus phage Mydo</name>
    <dbReference type="NCBI Taxonomy" id="2483610"/>
    <lineage>
        <taxon>Viruses</taxon>
        <taxon>Duplodnaviria</taxon>
        <taxon>Heunggongvirae</taxon>
        <taxon>Uroviricota</taxon>
        <taxon>Caudoviricetes</taxon>
        <taxon>Vequintavirinae</taxon>
        <taxon>Mydovirus</taxon>
        <taxon>Mydovirus mydo</taxon>
    </lineage>
</organism>
<dbReference type="EMBL" id="MK024806">
    <property type="protein sequence ID" value="AZF87657.1"/>
    <property type="molecule type" value="Genomic_DNA"/>
</dbReference>
<dbReference type="Proteomes" id="UP000277463">
    <property type="component" value="Segment"/>
</dbReference>
<reference evidence="2" key="1">
    <citation type="submission" date="2018-10" db="EMBL/GenBank/DDBJ databases">
        <title>Complete genome sequence of Proteus mirabilis phage Mydo.</title>
        <authorList>
            <person name="Jones B.T."/>
            <person name="Lessor L."/>
            <person name="Newkirk H.N."/>
            <person name="O'Leary C.J."/>
            <person name="Liu M."/>
        </authorList>
    </citation>
    <scope>NUCLEOTIDE SEQUENCE [LARGE SCALE GENOMIC DNA]</scope>
</reference>
<accession>A0A3G8F0R6</accession>
<evidence type="ECO:0000313" key="1">
    <source>
        <dbReference type="EMBL" id="AZF87657.1"/>
    </source>
</evidence>
<gene>
    <name evidence="1" type="ORF">CPT_Mydo_082</name>
</gene>
<sequence>MAFNKVVKAPTKLAHIRNCPHKKSEATQRRVKWLWEYAKPLVASLFVFKGDGKLFYYTQLSIVKKELKELGFYDEQAMRCIISQARWEHKRFHRW</sequence>